<sequence length="63" mass="7267">MHRAGHAQELLDRPRDQLRALTQDLELIGVSHEVVHRMRDGVPRGLITRDHKQQEVVPEVTII</sequence>
<dbReference type="AlphaFoldDB" id="A0A6J6MRJ0"/>
<protein>
    <submittedName>
        <fullName evidence="1">Unannotated protein</fullName>
    </submittedName>
</protein>
<reference evidence="1" key="1">
    <citation type="submission" date="2020-05" db="EMBL/GenBank/DDBJ databases">
        <authorList>
            <person name="Chiriac C."/>
            <person name="Salcher M."/>
            <person name="Ghai R."/>
            <person name="Kavagutti S V."/>
        </authorList>
    </citation>
    <scope>NUCLEOTIDE SEQUENCE</scope>
</reference>
<gene>
    <name evidence="1" type="ORF">UFOPK2310_00927</name>
</gene>
<organism evidence="1">
    <name type="scientific">freshwater metagenome</name>
    <dbReference type="NCBI Taxonomy" id="449393"/>
    <lineage>
        <taxon>unclassified sequences</taxon>
        <taxon>metagenomes</taxon>
        <taxon>ecological metagenomes</taxon>
    </lineage>
</organism>
<evidence type="ECO:0000313" key="1">
    <source>
        <dbReference type="EMBL" id="CAB4676396.1"/>
    </source>
</evidence>
<dbReference type="EMBL" id="CAEZWW010000106">
    <property type="protein sequence ID" value="CAB4676396.1"/>
    <property type="molecule type" value="Genomic_DNA"/>
</dbReference>
<name>A0A6J6MRJ0_9ZZZZ</name>
<proteinExistence type="predicted"/>
<accession>A0A6J6MRJ0</accession>